<protein>
    <recommendedName>
        <fullName evidence="4">Large ribosomal subunit protein uL13</fullName>
    </recommendedName>
</protein>
<comment type="similarity">
    <text evidence="1 4">Belongs to the universal ribosomal protein uL13 family.</text>
</comment>
<evidence type="ECO:0000313" key="5">
    <source>
        <dbReference type="EMBL" id="OGF80731.1"/>
    </source>
</evidence>
<evidence type="ECO:0000256" key="1">
    <source>
        <dbReference type="ARBA" id="ARBA00006227"/>
    </source>
</evidence>
<dbReference type="GO" id="GO:0003735">
    <property type="term" value="F:structural constituent of ribosome"/>
    <property type="evidence" value="ECO:0007669"/>
    <property type="project" value="InterPro"/>
</dbReference>
<dbReference type="GO" id="GO:0005840">
    <property type="term" value="C:ribosome"/>
    <property type="evidence" value="ECO:0007669"/>
    <property type="project" value="UniProtKB-KW"/>
</dbReference>
<dbReference type="SUPFAM" id="SSF52161">
    <property type="entry name" value="Ribosomal protein L13"/>
    <property type="match status" value="1"/>
</dbReference>
<evidence type="ECO:0000313" key="6">
    <source>
        <dbReference type="Proteomes" id="UP000178114"/>
    </source>
</evidence>
<dbReference type="PIRSF" id="PIRSF002181">
    <property type="entry name" value="Ribosomal_L13"/>
    <property type="match status" value="1"/>
</dbReference>
<reference evidence="5 6" key="1">
    <citation type="journal article" date="2016" name="Nat. Commun.">
        <title>Thousands of microbial genomes shed light on interconnected biogeochemical processes in an aquifer system.</title>
        <authorList>
            <person name="Anantharaman K."/>
            <person name="Brown C.T."/>
            <person name="Hug L.A."/>
            <person name="Sharon I."/>
            <person name="Castelle C.J."/>
            <person name="Probst A.J."/>
            <person name="Thomas B.C."/>
            <person name="Singh A."/>
            <person name="Wilkins M.J."/>
            <person name="Karaoz U."/>
            <person name="Brodie E.L."/>
            <person name="Williams K.H."/>
            <person name="Hubbard S.S."/>
            <person name="Banfield J.F."/>
        </authorList>
    </citation>
    <scope>NUCLEOTIDE SEQUENCE [LARGE SCALE GENOMIC DNA]</scope>
</reference>
<dbReference type="CDD" id="cd00392">
    <property type="entry name" value="Ribosomal_L13"/>
    <property type="match status" value="1"/>
</dbReference>
<dbReference type="InterPro" id="IPR005823">
    <property type="entry name" value="Ribosomal_uL13_bac-type"/>
</dbReference>
<dbReference type="EMBL" id="MFID01000030">
    <property type="protein sequence ID" value="OGF80731.1"/>
    <property type="molecule type" value="Genomic_DNA"/>
</dbReference>
<dbReference type="InterPro" id="IPR036899">
    <property type="entry name" value="Ribosomal_uL13_sf"/>
</dbReference>
<dbReference type="GO" id="GO:0003729">
    <property type="term" value="F:mRNA binding"/>
    <property type="evidence" value="ECO:0007669"/>
    <property type="project" value="TreeGrafter"/>
</dbReference>
<dbReference type="PANTHER" id="PTHR11545:SF2">
    <property type="entry name" value="LARGE RIBOSOMAL SUBUNIT PROTEIN UL13M"/>
    <property type="match status" value="1"/>
</dbReference>
<dbReference type="GO" id="GO:0017148">
    <property type="term" value="P:negative regulation of translation"/>
    <property type="evidence" value="ECO:0007669"/>
    <property type="project" value="TreeGrafter"/>
</dbReference>
<dbReference type="GO" id="GO:1990904">
    <property type="term" value="C:ribonucleoprotein complex"/>
    <property type="evidence" value="ECO:0007669"/>
    <property type="project" value="UniProtKB-KW"/>
</dbReference>
<evidence type="ECO:0000256" key="3">
    <source>
        <dbReference type="ARBA" id="ARBA00023274"/>
    </source>
</evidence>
<dbReference type="InterPro" id="IPR005822">
    <property type="entry name" value="Ribosomal_uL13"/>
</dbReference>
<name>A0A1F5WZI7_9BACT</name>
<dbReference type="AlphaFoldDB" id="A0A1F5WZI7"/>
<comment type="function">
    <text evidence="4">This protein is one of the early assembly proteins of the 50S ribosomal subunit, although it is not seen to bind rRNA by itself. It is important during the early stages of 50S assembly.</text>
</comment>
<proteinExistence type="inferred from homology"/>
<accession>A0A1F5WZI7</accession>
<sequence>MKTEIIMDAKNKKLGRLASEVAKALRGKTAADYLPNRTTFPKIIVKNVDKIEFSEAKLKDTFFQRYSGYPGGRKVFSAWDLAQKDKREVLRHAIWGMLHKNRLKKEMIKNLTLYHGEEK</sequence>
<dbReference type="NCBIfam" id="TIGR01066">
    <property type="entry name" value="rplM_bact"/>
    <property type="match status" value="1"/>
</dbReference>
<organism evidence="5 6">
    <name type="scientific">Candidatus Giovannonibacteria bacterium RIFCSPLOWO2_01_FULL_45_34</name>
    <dbReference type="NCBI Taxonomy" id="1798351"/>
    <lineage>
        <taxon>Bacteria</taxon>
        <taxon>Candidatus Giovannoniibacteriota</taxon>
    </lineage>
</organism>
<dbReference type="Proteomes" id="UP000178114">
    <property type="component" value="Unassembled WGS sequence"/>
</dbReference>
<dbReference type="Pfam" id="PF00572">
    <property type="entry name" value="Ribosomal_L13"/>
    <property type="match status" value="1"/>
</dbReference>
<evidence type="ECO:0000256" key="4">
    <source>
        <dbReference type="HAMAP-Rule" id="MF_01366"/>
    </source>
</evidence>
<dbReference type="STRING" id="1798351.A2930_03655"/>
<keyword evidence="2 4" id="KW-0689">Ribosomal protein</keyword>
<evidence type="ECO:0000256" key="2">
    <source>
        <dbReference type="ARBA" id="ARBA00022980"/>
    </source>
</evidence>
<comment type="subunit">
    <text evidence="4">Part of the 50S ribosomal subunit.</text>
</comment>
<dbReference type="HAMAP" id="MF_01366">
    <property type="entry name" value="Ribosomal_uL13"/>
    <property type="match status" value="1"/>
</dbReference>
<dbReference type="PANTHER" id="PTHR11545">
    <property type="entry name" value="RIBOSOMAL PROTEIN L13"/>
    <property type="match status" value="1"/>
</dbReference>
<dbReference type="Gene3D" id="3.90.1180.10">
    <property type="entry name" value="Ribosomal protein L13"/>
    <property type="match status" value="1"/>
</dbReference>
<dbReference type="GO" id="GO:0006412">
    <property type="term" value="P:translation"/>
    <property type="evidence" value="ECO:0007669"/>
    <property type="project" value="UniProtKB-UniRule"/>
</dbReference>
<gene>
    <name evidence="4" type="primary">rplM</name>
    <name evidence="5" type="ORF">A2930_03655</name>
</gene>
<keyword evidence="3 4" id="KW-0687">Ribonucleoprotein</keyword>
<comment type="caution">
    <text evidence="5">The sequence shown here is derived from an EMBL/GenBank/DDBJ whole genome shotgun (WGS) entry which is preliminary data.</text>
</comment>